<accession>T2JJN8</accession>
<gene>
    <name evidence="1" type="ORF">CWATWH0402_551</name>
</gene>
<dbReference type="Gene3D" id="3.90.550.10">
    <property type="entry name" value="Spore Coat Polysaccharide Biosynthesis Protein SpsA, Chain A"/>
    <property type="match status" value="1"/>
</dbReference>
<dbReference type="EMBL" id="CAQN01000156">
    <property type="protein sequence ID" value="CCQ65331.1"/>
    <property type="molecule type" value="Genomic_DNA"/>
</dbReference>
<dbReference type="AlphaFoldDB" id="T2JJN8"/>
<evidence type="ECO:0000313" key="1">
    <source>
        <dbReference type="EMBL" id="CCQ65331.1"/>
    </source>
</evidence>
<dbReference type="RefSeq" id="WP_231599092.1">
    <property type="nucleotide sequence ID" value="NZ_CAQN01000156.1"/>
</dbReference>
<evidence type="ECO:0000313" key="2">
    <source>
        <dbReference type="Proteomes" id="UP000018130"/>
    </source>
</evidence>
<reference evidence="1 2" key="1">
    <citation type="submission" date="2013-01" db="EMBL/GenBank/DDBJ databases">
        <authorList>
            <person name="Bench S."/>
        </authorList>
    </citation>
    <scope>NUCLEOTIDE SEQUENCE [LARGE SCALE GENOMIC DNA]</scope>
    <source>
        <strain evidence="1 2">WH 0402</strain>
    </source>
</reference>
<proteinExistence type="predicted"/>
<protein>
    <submittedName>
        <fullName evidence="1">Glycosyltransferase</fullName>
    </submittedName>
</protein>
<sequence length="109" mass="12247">MVEKENLPYPVSIVLFTRYPDPGKVKTRLAWDIGDRTAANIHGVFMSKMLMILLREINGVNIIVNYTGIDYQTEMIQGFDPALVLDIKQGINSGVLSFIKQPSTSFGER</sequence>
<organism evidence="1 2">
    <name type="scientific">Crocosphaera watsonii WH 0402</name>
    <dbReference type="NCBI Taxonomy" id="1284629"/>
    <lineage>
        <taxon>Bacteria</taxon>
        <taxon>Bacillati</taxon>
        <taxon>Cyanobacteriota</taxon>
        <taxon>Cyanophyceae</taxon>
        <taxon>Oscillatoriophycideae</taxon>
        <taxon>Chroococcales</taxon>
        <taxon>Aphanothecaceae</taxon>
        <taxon>Crocosphaera</taxon>
    </lineage>
</organism>
<dbReference type="InterPro" id="IPR029044">
    <property type="entry name" value="Nucleotide-diphossugar_trans"/>
</dbReference>
<comment type="caution">
    <text evidence="1">The sequence shown here is derived from an EMBL/GenBank/DDBJ whole genome shotgun (WGS) entry which is preliminary data.</text>
</comment>
<reference evidence="1 2" key="2">
    <citation type="submission" date="2013-09" db="EMBL/GenBank/DDBJ databases">
        <title>Whole genome comparison of six Crocosphaera watsonii strains with differing phenotypes.</title>
        <authorList>
            <person name="Bench S.R."/>
            <person name="Heller P."/>
            <person name="Frank I."/>
            <person name="Arciniega M."/>
            <person name="Shilova I.N."/>
            <person name="Zehr J.P."/>
        </authorList>
    </citation>
    <scope>NUCLEOTIDE SEQUENCE [LARGE SCALE GENOMIC DNA]</scope>
    <source>
        <strain evidence="1 2">WH 0402</strain>
    </source>
</reference>
<keyword evidence="1" id="KW-0808">Transferase</keyword>
<name>T2JJN8_CROWT</name>
<dbReference type="Proteomes" id="UP000018130">
    <property type="component" value="Unassembled WGS sequence"/>
</dbReference>
<dbReference type="GO" id="GO:0016740">
    <property type="term" value="F:transferase activity"/>
    <property type="evidence" value="ECO:0007669"/>
    <property type="project" value="UniProtKB-KW"/>
</dbReference>